<protein>
    <submittedName>
        <fullName evidence="1">DNA exonuclease</fullName>
    </submittedName>
</protein>
<dbReference type="SUPFAM" id="SSF88723">
    <property type="entry name" value="PIN domain-like"/>
    <property type="match status" value="1"/>
</dbReference>
<evidence type="ECO:0000313" key="1">
    <source>
        <dbReference type="EMBL" id="AVI05035.1"/>
    </source>
</evidence>
<proteinExistence type="predicted"/>
<organism evidence="1 2">
    <name type="scientific">Salmonella phage vB_SpuP_Spp16</name>
    <dbReference type="NCBI Taxonomy" id="2081603"/>
    <lineage>
        <taxon>Viruses</taxon>
        <taxon>Duplodnaviria</taxon>
        <taxon>Heunggongvirae</taxon>
        <taxon>Uroviricota</taxon>
        <taxon>Caudoviricetes</taxon>
        <taxon>Autographivirales</taxon>
        <taxon>Autonotataviridae</taxon>
        <taxon>Melnykvirinae</taxon>
        <taxon>Panjvirus</taxon>
        <taxon>Panjvirus Spp16</taxon>
    </lineage>
</organism>
<dbReference type="Gene3D" id="3.40.50.1010">
    <property type="entry name" value="5'-nuclease"/>
    <property type="match status" value="1"/>
</dbReference>
<keyword evidence="2" id="KW-1185">Reference proteome</keyword>
<evidence type="ECO:0000313" key="2">
    <source>
        <dbReference type="Proteomes" id="UP000241381"/>
    </source>
</evidence>
<dbReference type="RefSeq" id="YP_009799349.1">
    <property type="nucleotide sequence ID" value="NC_047941.1"/>
</dbReference>
<keyword evidence="1" id="KW-0378">Hydrolase</keyword>
<dbReference type="Proteomes" id="UP000241381">
    <property type="component" value="Segment"/>
</dbReference>
<dbReference type="EMBL" id="MG878892">
    <property type="protein sequence ID" value="AVI05035.1"/>
    <property type="molecule type" value="Genomic_DNA"/>
</dbReference>
<reference evidence="1" key="1">
    <citation type="submission" date="2018-01" db="EMBL/GenBank/DDBJ databases">
        <title>Complete genome sequence analysis of a novel Salmonella phage Spp16.</title>
        <authorList>
            <person name="Zhao F."/>
            <person name="Sun H."/>
            <person name="Ren H."/>
            <person name="Tong Y."/>
        </authorList>
    </citation>
    <scope>NUCLEOTIDE SEQUENCE [LARGE SCALE GENOMIC DNA]</scope>
</reference>
<dbReference type="GO" id="GO:0004527">
    <property type="term" value="F:exonuclease activity"/>
    <property type="evidence" value="ECO:0007669"/>
    <property type="project" value="UniProtKB-KW"/>
</dbReference>
<accession>A0A2P1A4I0</accession>
<name>A0A2P1A4I0_9CAUD</name>
<keyword evidence="1" id="KW-0540">Nuclease</keyword>
<keyword evidence="1" id="KW-0269">Exonuclease</keyword>
<dbReference type="GeneID" id="54989834"/>
<sequence>MSIPLHMLQRMEVAEAQFHSNDAFTSLEVDADSLIYKVAATTKTLEAAKRRFVQEALTLHYLAASDITSLHLTPKHCSKAGRFNIKAVKPYQGNRTNAKKPQLVEPLRYVVGRERLVLPPEITIVFNDVYEADDSVVMACHKDTNAIFYSEDKDLNCLTNRKLCHKESIVLPQITGLGWLSLVELSHSKKVDGRGPIFFWAQMLMGDSADNIQGITKANGKMCGPVKTYELLQQFLQPQTDLSLPANCLATFTEYDIAKFVLTLYRENNQNFWPEGWLLWLYRSEKYNFFYHIKQLGLWDDEDIGSWVQEQFKLKWFNKE</sequence>
<dbReference type="InterPro" id="IPR029060">
    <property type="entry name" value="PIN-like_dom_sf"/>
</dbReference>
<dbReference type="KEGG" id="vg:54989834"/>